<dbReference type="AlphaFoldDB" id="A0A0K2UE50"/>
<protein>
    <submittedName>
        <fullName evidence="2">Uncharacterized protein</fullName>
    </submittedName>
</protein>
<sequence length="94" mass="10759">LSYRSNFLTFSDCVLKDLLRAPRDLFTVTNLVVFSSSGILSRISGSVVCIDFFGTYGVTVQALFFLNNRMRHIIIFNNCMNCITQRRLQVDTPR</sequence>
<reference evidence="2" key="1">
    <citation type="submission" date="2014-05" db="EMBL/GenBank/DDBJ databases">
        <authorList>
            <person name="Chronopoulou M."/>
        </authorList>
    </citation>
    <scope>NUCLEOTIDE SEQUENCE</scope>
    <source>
        <tissue evidence="2">Whole organism</tissue>
    </source>
</reference>
<keyword evidence="1" id="KW-1133">Transmembrane helix</keyword>
<accession>A0A0K2UE50</accession>
<evidence type="ECO:0000256" key="1">
    <source>
        <dbReference type="SAM" id="Phobius"/>
    </source>
</evidence>
<dbReference type="EMBL" id="HACA01018580">
    <property type="protein sequence ID" value="CDW35941.1"/>
    <property type="molecule type" value="Transcribed_RNA"/>
</dbReference>
<feature type="non-terminal residue" evidence="2">
    <location>
        <position position="1"/>
    </location>
</feature>
<feature type="transmembrane region" description="Helical" evidence="1">
    <location>
        <begin position="43"/>
        <end position="66"/>
    </location>
</feature>
<evidence type="ECO:0000313" key="2">
    <source>
        <dbReference type="EMBL" id="CDW35941.1"/>
    </source>
</evidence>
<keyword evidence="1" id="KW-0472">Membrane</keyword>
<keyword evidence="1" id="KW-0812">Transmembrane</keyword>
<name>A0A0K2UE50_LEPSM</name>
<organism evidence="2">
    <name type="scientific">Lepeophtheirus salmonis</name>
    <name type="common">Salmon louse</name>
    <name type="synonym">Caligus salmonis</name>
    <dbReference type="NCBI Taxonomy" id="72036"/>
    <lineage>
        <taxon>Eukaryota</taxon>
        <taxon>Metazoa</taxon>
        <taxon>Ecdysozoa</taxon>
        <taxon>Arthropoda</taxon>
        <taxon>Crustacea</taxon>
        <taxon>Multicrustacea</taxon>
        <taxon>Hexanauplia</taxon>
        <taxon>Copepoda</taxon>
        <taxon>Siphonostomatoida</taxon>
        <taxon>Caligidae</taxon>
        <taxon>Lepeophtheirus</taxon>
    </lineage>
</organism>
<proteinExistence type="predicted"/>